<dbReference type="EMBL" id="BLLF01007083">
    <property type="protein sequence ID" value="GFH32760.1"/>
    <property type="molecule type" value="Genomic_DNA"/>
</dbReference>
<gene>
    <name evidence="1" type="ORF">HaLaN_32034</name>
</gene>
<keyword evidence="2" id="KW-1185">Reference proteome</keyword>
<protein>
    <submittedName>
        <fullName evidence="1">Uncharacterized protein</fullName>
    </submittedName>
</protein>
<accession>A0A6A0AIM4</accession>
<feature type="non-terminal residue" evidence="1">
    <location>
        <position position="1"/>
    </location>
</feature>
<dbReference type="Proteomes" id="UP000485058">
    <property type="component" value="Unassembled WGS sequence"/>
</dbReference>
<sequence>MGAPLLFTTAELEKSVTPDAALSVYRFTEMQQGETLQQHVQHCDAQQMATGPFLVVSGSCQPIPSHVTHSMHDGTMHGVYMSVQPPASAATVLPWPLPFLPYVFTVGRLPDTS</sequence>
<evidence type="ECO:0000313" key="1">
    <source>
        <dbReference type="EMBL" id="GFH32760.1"/>
    </source>
</evidence>
<evidence type="ECO:0000313" key="2">
    <source>
        <dbReference type="Proteomes" id="UP000485058"/>
    </source>
</evidence>
<proteinExistence type="predicted"/>
<name>A0A6A0AIM4_HAELA</name>
<comment type="caution">
    <text evidence="1">The sequence shown here is derived from an EMBL/GenBank/DDBJ whole genome shotgun (WGS) entry which is preliminary data.</text>
</comment>
<dbReference type="AlphaFoldDB" id="A0A6A0AIM4"/>
<feature type="non-terminal residue" evidence="1">
    <location>
        <position position="113"/>
    </location>
</feature>
<organism evidence="1 2">
    <name type="scientific">Haematococcus lacustris</name>
    <name type="common">Green alga</name>
    <name type="synonym">Haematococcus pluvialis</name>
    <dbReference type="NCBI Taxonomy" id="44745"/>
    <lineage>
        <taxon>Eukaryota</taxon>
        <taxon>Viridiplantae</taxon>
        <taxon>Chlorophyta</taxon>
        <taxon>core chlorophytes</taxon>
        <taxon>Chlorophyceae</taxon>
        <taxon>CS clade</taxon>
        <taxon>Chlamydomonadales</taxon>
        <taxon>Haematococcaceae</taxon>
        <taxon>Haematococcus</taxon>
    </lineage>
</organism>
<reference evidence="1 2" key="1">
    <citation type="submission" date="2020-02" db="EMBL/GenBank/DDBJ databases">
        <title>Draft genome sequence of Haematococcus lacustris strain NIES-144.</title>
        <authorList>
            <person name="Morimoto D."/>
            <person name="Nakagawa S."/>
            <person name="Yoshida T."/>
            <person name="Sawayama S."/>
        </authorList>
    </citation>
    <scope>NUCLEOTIDE SEQUENCE [LARGE SCALE GENOMIC DNA]</scope>
    <source>
        <strain evidence="1 2">NIES-144</strain>
    </source>
</reference>